<dbReference type="Pfam" id="PF13801">
    <property type="entry name" value="Metal_resist"/>
    <property type="match status" value="1"/>
</dbReference>
<gene>
    <name evidence="1" type="ORF">GTZ99_07645</name>
</gene>
<name>A0ABW9XD20_9SPHN</name>
<organism evidence="1 2">
    <name type="scientific">Novosphingobium ovatum</name>
    <dbReference type="NCBI Taxonomy" id="1908523"/>
    <lineage>
        <taxon>Bacteria</taxon>
        <taxon>Pseudomonadati</taxon>
        <taxon>Pseudomonadota</taxon>
        <taxon>Alphaproteobacteria</taxon>
        <taxon>Sphingomonadales</taxon>
        <taxon>Sphingomonadaceae</taxon>
        <taxon>Novosphingobium</taxon>
    </lineage>
</organism>
<accession>A0ABW9XD20</accession>
<dbReference type="EMBL" id="JAAAPO010000003">
    <property type="protein sequence ID" value="NBC36425.1"/>
    <property type="molecule type" value="Genomic_DNA"/>
</dbReference>
<sequence length="152" mass="16159">MTGSLRSDRGLLALAVALGFVAALAGTWVGRQWLAPPPTDGANDIHAFVHQRLDLDPAQTTRIEAIEADFAIRRRALEAELRADNARLAAAIEAEHGYGPKVAEAVDASHHAMGALQKASLEHVFAMRGVLRPDQAARFDAAVVRALTPAAP</sequence>
<evidence type="ECO:0000313" key="2">
    <source>
        <dbReference type="Proteomes" id="UP000753724"/>
    </source>
</evidence>
<reference evidence="2" key="1">
    <citation type="submission" date="2020-01" db="EMBL/GenBank/DDBJ databases">
        <title>Sphingomonas sp. strain CSW-10.</title>
        <authorList>
            <person name="Chen W.-M."/>
        </authorList>
    </citation>
    <scope>NUCLEOTIDE SEQUENCE [LARGE SCALE GENOMIC DNA]</scope>
    <source>
        <strain evidence="2">FSY-8</strain>
    </source>
</reference>
<protein>
    <submittedName>
        <fullName evidence="1">Periplasmic heavy metal sensor</fullName>
    </submittedName>
</protein>
<dbReference type="InterPro" id="IPR025961">
    <property type="entry name" value="Metal_resist"/>
</dbReference>
<evidence type="ECO:0000313" key="1">
    <source>
        <dbReference type="EMBL" id="NBC36425.1"/>
    </source>
</evidence>
<keyword evidence="2" id="KW-1185">Reference proteome</keyword>
<dbReference type="Proteomes" id="UP000753724">
    <property type="component" value="Unassembled WGS sequence"/>
</dbReference>
<dbReference type="Gene3D" id="1.20.120.1490">
    <property type="match status" value="1"/>
</dbReference>
<comment type="caution">
    <text evidence="1">The sequence shown here is derived from an EMBL/GenBank/DDBJ whole genome shotgun (WGS) entry which is preliminary data.</text>
</comment>
<proteinExistence type="predicted"/>
<dbReference type="RefSeq" id="WP_161717730.1">
    <property type="nucleotide sequence ID" value="NZ_JAAAPO010000003.1"/>
</dbReference>